<dbReference type="EMBL" id="JAIFRP010000854">
    <property type="protein sequence ID" value="KAK2577909.1"/>
    <property type="molecule type" value="Genomic_DNA"/>
</dbReference>
<protein>
    <submittedName>
        <fullName evidence="1">Uncharacterized protein</fullName>
    </submittedName>
</protein>
<proteinExistence type="predicted"/>
<keyword evidence="2" id="KW-1185">Reference proteome</keyword>
<accession>A0AAD9VKK0</accession>
<dbReference type="AlphaFoldDB" id="A0AAD9VKK0"/>
<evidence type="ECO:0000313" key="1">
    <source>
        <dbReference type="EMBL" id="KAK2577909.1"/>
    </source>
</evidence>
<comment type="caution">
    <text evidence="1">The sequence shown here is derived from an EMBL/GenBank/DDBJ whole genome shotgun (WGS) entry which is preliminary data.</text>
</comment>
<feature type="non-terminal residue" evidence="1">
    <location>
        <position position="56"/>
    </location>
</feature>
<reference evidence="1" key="2">
    <citation type="journal article" date="2023" name="Commun. Biol.">
        <title>Intrasexual cuticular hydrocarbon dimorphism in a wasp sheds light on hydrocarbon biosynthesis genes in Hymenoptera.</title>
        <authorList>
            <person name="Moris V.C."/>
            <person name="Podsiadlowski L."/>
            <person name="Martin S."/>
            <person name="Oeyen J.P."/>
            <person name="Donath A."/>
            <person name="Petersen M."/>
            <person name="Wilbrandt J."/>
            <person name="Misof B."/>
            <person name="Liedtke D."/>
            <person name="Thamm M."/>
            <person name="Scheiner R."/>
            <person name="Schmitt T."/>
            <person name="Niehuis O."/>
        </authorList>
    </citation>
    <scope>NUCLEOTIDE SEQUENCE</scope>
    <source>
        <strain evidence="1">GBR_01_08_01A</strain>
    </source>
</reference>
<dbReference type="Proteomes" id="UP001258017">
    <property type="component" value="Unassembled WGS sequence"/>
</dbReference>
<name>A0AAD9VKK0_9HYME</name>
<evidence type="ECO:0000313" key="2">
    <source>
        <dbReference type="Proteomes" id="UP001258017"/>
    </source>
</evidence>
<reference evidence="1" key="1">
    <citation type="submission" date="2021-08" db="EMBL/GenBank/DDBJ databases">
        <authorList>
            <person name="Misof B."/>
            <person name="Oliver O."/>
            <person name="Podsiadlowski L."/>
            <person name="Donath A."/>
            <person name="Peters R."/>
            <person name="Mayer C."/>
            <person name="Rust J."/>
            <person name="Gunkel S."/>
            <person name="Lesny P."/>
            <person name="Martin S."/>
            <person name="Oeyen J.P."/>
            <person name="Petersen M."/>
            <person name="Panagiotis P."/>
            <person name="Wilbrandt J."/>
            <person name="Tanja T."/>
        </authorList>
    </citation>
    <scope>NUCLEOTIDE SEQUENCE</scope>
    <source>
        <strain evidence="1">GBR_01_08_01A</strain>
        <tissue evidence="1">Thorax + abdomen</tissue>
    </source>
</reference>
<gene>
    <name evidence="1" type="ORF">KPH14_002848</name>
</gene>
<sequence>MAEKEAFSLTKLNGQNFSLWKYGVSFLFEAQGLMECLDGTDDLPAGGEEGQWRKRQ</sequence>
<organism evidence="1 2">
    <name type="scientific">Odynerus spinipes</name>
    <dbReference type="NCBI Taxonomy" id="1348599"/>
    <lineage>
        <taxon>Eukaryota</taxon>
        <taxon>Metazoa</taxon>
        <taxon>Ecdysozoa</taxon>
        <taxon>Arthropoda</taxon>
        <taxon>Hexapoda</taxon>
        <taxon>Insecta</taxon>
        <taxon>Pterygota</taxon>
        <taxon>Neoptera</taxon>
        <taxon>Endopterygota</taxon>
        <taxon>Hymenoptera</taxon>
        <taxon>Apocrita</taxon>
        <taxon>Aculeata</taxon>
        <taxon>Vespoidea</taxon>
        <taxon>Vespidae</taxon>
        <taxon>Eumeninae</taxon>
        <taxon>Odynerus</taxon>
    </lineage>
</organism>